<sequence length="293" mass="33701">MVSILIGLGGWGDHDAIYPRGLKTGDRLAHYSKHFPMVEIDSTFYAIQSPDRMRKWMDDTPPSFKFIVKAYQGMTGHQRGSIGIGQKREEMYEAFIAMLQPLIEQDRLATVLFQYPPWFDCMTKHVMVLRAAKKRMGDIPCALEFRHQSWWTEAMKDKTLEFMKNEGWMHSVCDEPQAGDGSVPTVAEATHSELTMVRLHGRNDEGWNDSGDDNWREVRYLYEYSEAELSEWVPNLKKLQEQSKQVYVVFNNNSGGHAAMNAKQLMVLLGQQTPEGKHPIEALPDQVEQLELF</sequence>
<organism evidence="1 2">
    <name type="scientific">Paenibacillus septentrionalis</name>
    <dbReference type="NCBI Taxonomy" id="429342"/>
    <lineage>
        <taxon>Bacteria</taxon>
        <taxon>Bacillati</taxon>
        <taxon>Bacillota</taxon>
        <taxon>Bacilli</taxon>
        <taxon>Bacillales</taxon>
        <taxon>Paenibacillaceae</taxon>
        <taxon>Paenibacillus</taxon>
    </lineage>
</organism>
<protein>
    <submittedName>
        <fullName evidence="1">DUF72 domain-containing protein</fullName>
    </submittedName>
</protein>
<evidence type="ECO:0000313" key="1">
    <source>
        <dbReference type="EMBL" id="MFC6334565.1"/>
    </source>
</evidence>
<dbReference type="PANTHER" id="PTHR30348">
    <property type="entry name" value="UNCHARACTERIZED PROTEIN YECE"/>
    <property type="match status" value="1"/>
</dbReference>
<dbReference type="PANTHER" id="PTHR30348:SF13">
    <property type="entry name" value="UPF0759 PROTEIN YUNF"/>
    <property type="match status" value="1"/>
</dbReference>
<dbReference type="SUPFAM" id="SSF117396">
    <property type="entry name" value="TM1631-like"/>
    <property type="match status" value="1"/>
</dbReference>
<proteinExistence type="predicted"/>
<accession>A0ABW1VAP2</accession>
<dbReference type="Proteomes" id="UP001596233">
    <property type="component" value="Unassembled WGS sequence"/>
</dbReference>
<dbReference type="InterPro" id="IPR036520">
    <property type="entry name" value="UPF0759_sf"/>
</dbReference>
<dbReference type="EMBL" id="JBHSTE010000006">
    <property type="protein sequence ID" value="MFC6334565.1"/>
    <property type="molecule type" value="Genomic_DNA"/>
</dbReference>
<keyword evidence="2" id="KW-1185">Reference proteome</keyword>
<reference evidence="2" key="1">
    <citation type="journal article" date="2019" name="Int. J. Syst. Evol. Microbiol.">
        <title>The Global Catalogue of Microorganisms (GCM) 10K type strain sequencing project: providing services to taxonomists for standard genome sequencing and annotation.</title>
        <authorList>
            <consortium name="The Broad Institute Genomics Platform"/>
            <consortium name="The Broad Institute Genome Sequencing Center for Infectious Disease"/>
            <person name="Wu L."/>
            <person name="Ma J."/>
        </authorList>
    </citation>
    <scope>NUCLEOTIDE SEQUENCE [LARGE SCALE GENOMIC DNA]</scope>
    <source>
        <strain evidence="2">PCU 280</strain>
    </source>
</reference>
<comment type="caution">
    <text evidence="1">The sequence shown here is derived from an EMBL/GenBank/DDBJ whole genome shotgun (WGS) entry which is preliminary data.</text>
</comment>
<evidence type="ECO:0000313" key="2">
    <source>
        <dbReference type="Proteomes" id="UP001596233"/>
    </source>
</evidence>
<dbReference type="RefSeq" id="WP_379237284.1">
    <property type="nucleotide sequence ID" value="NZ_JBHSTE010000006.1"/>
</dbReference>
<dbReference type="Gene3D" id="3.20.20.410">
    <property type="entry name" value="Protein of unknown function UPF0759"/>
    <property type="match status" value="1"/>
</dbReference>
<dbReference type="InterPro" id="IPR002763">
    <property type="entry name" value="DUF72"/>
</dbReference>
<dbReference type="Pfam" id="PF01904">
    <property type="entry name" value="DUF72"/>
    <property type="match status" value="1"/>
</dbReference>
<name>A0ABW1VAP2_9BACL</name>
<gene>
    <name evidence="1" type="ORF">ACFP56_18200</name>
</gene>